<reference evidence="6" key="1">
    <citation type="submission" date="2021-04" db="EMBL/GenBank/DDBJ databases">
        <authorList>
            <person name="Chebbi M.A.C M."/>
        </authorList>
    </citation>
    <scope>NUCLEOTIDE SEQUENCE</scope>
</reference>
<comment type="subcellular location">
    <subcellularLocation>
        <location evidence="1">Membrane</location>
        <topology evidence="1">Multi-pass membrane protein</topology>
    </subcellularLocation>
</comment>
<gene>
    <name evidence="6" type="ORF">HICCMSTLAB_LOCUS12350</name>
</gene>
<evidence type="ECO:0000313" key="6">
    <source>
        <dbReference type="EMBL" id="CAG5106619.1"/>
    </source>
</evidence>
<feature type="region of interest" description="Disordered" evidence="5">
    <location>
        <begin position="189"/>
        <end position="216"/>
    </location>
</feature>
<sequence length="216" mass="24655">MLIRTTRHLKNVINNRSFNLHYRSICLQNNLNNNSVNNEEYKLKKNGLFKNFNTKIHLSRNYSTAPVDLTTAINPPITKYDVLMKFLIDNPAIEFCQQSLISFHASTGLPWWATIVLVTCTARTLVTLPCALYQQYIFAKVTHVKYEMNELVKELKRETNIAVTIYGWTEDYGRSVYNRSVVEKTMGQVNNSGQLSPDESNDSCDLPSTTVGHVVS</sequence>
<dbReference type="OrthoDB" id="2148490at2759"/>
<organism evidence="6 7">
    <name type="scientific">Cotesia congregata</name>
    <name type="common">Parasitoid wasp</name>
    <name type="synonym">Apanteles congregatus</name>
    <dbReference type="NCBI Taxonomy" id="51543"/>
    <lineage>
        <taxon>Eukaryota</taxon>
        <taxon>Metazoa</taxon>
        <taxon>Ecdysozoa</taxon>
        <taxon>Arthropoda</taxon>
        <taxon>Hexapoda</taxon>
        <taxon>Insecta</taxon>
        <taxon>Pterygota</taxon>
        <taxon>Neoptera</taxon>
        <taxon>Endopterygota</taxon>
        <taxon>Hymenoptera</taxon>
        <taxon>Apocrita</taxon>
        <taxon>Ichneumonoidea</taxon>
        <taxon>Braconidae</taxon>
        <taxon>Microgastrinae</taxon>
        <taxon>Cotesia</taxon>
    </lineage>
</organism>
<evidence type="ECO:0000313" key="7">
    <source>
        <dbReference type="Proteomes" id="UP000786811"/>
    </source>
</evidence>
<dbReference type="InterPro" id="IPR001708">
    <property type="entry name" value="YidC/ALB3/OXA1/COX18"/>
</dbReference>
<dbReference type="GO" id="GO:0033617">
    <property type="term" value="P:mitochondrial respiratory chain complex IV assembly"/>
    <property type="evidence" value="ECO:0007669"/>
    <property type="project" value="TreeGrafter"/>
</dbReference>
<protein>
    <submittedName>
        <fullName evidence="6">Mitochondrial (Homo sapiens)</fullName>
    </submittedName>
</protein>
<dbReference type="AlphaFoldDB" id="A0A8J2HLW1"/>
<name>A0A8J2HLW1_COTCN</name>
<keyword evidence="3" id="KW-1133">Transmembrane helix</keyword>
<dbReference type="Proteomes" id="UP000786811">
    <property type="component" value="Unassembled WGS sequence"/>
</dbReference>
<dbReference type="GO" id="GO:0005743">
    <property type="term" value="C:mitochondrial inner membrane"/>
    <property type="evidence" value="ECO:0007669"/>
    <property type="project" value="TreeGrafter"/>
</dbReference>
<accession>A0A8J2HLW1</accession>
<dbReference type="GO" id="GO:0032979">
    <property type="term" value="P:protein insertion into mitochondrial inner membrane from matrix"/>
    <property type="evidence" value="ECO:0007669"/>
    <property type="project" value="TreeGrafter"/>
</dbReference>
<keyword evidence="7" id="KW-1185">Reference proteome</keyword>
<dbReference type="PANTHER" id="PTHR12428">
    <property type="entry name" value="OXA1"/>
    <property type="match status" value="1"/>
</dbReference>
<dbReference type="EMBL" id="CAJNRD030001124">
    <property type="protein sequence ID" value="CAG5106619.1"/>
    <property type="molecule type" value="Genomic_DNA"/>
</dbReference>
<feature type="compositionally biased region" description="Polar residues" evidence="5">
    <location>
        <begin position="189"/>
        <end position="198"/>
    </location>
</feature>
<keyword evidence="2" id="KW-0812">Transmembrane</keyword>
<dbReference type="PANTHER" id="PTHR12428:SF65">
    <property type="entry name" value="CYTOCHROME C OXIDASE ASSEMBLY PROTEIN COX18, MITOCHONDRIAL"/>
    <property type="match status" value="1"/>
</dbReference>
<evidence type="ECO:0000256" key="1">
    <source>
        <dbReference type="ARBA" id="ARBA00004141"/>
    </source>
</evidence>
<dbReference type="GO" id="GO:0032977">
    <property type="term" value="F:membrane insertase activity"/>
    <property type="evidence" value="ECO:0007669"/>
    <property type="project" value="InterPro"/>
</dbReference>
<evidence type="ECO:0000256" key="2">
    <source>
        <dbReference type="ARBA" id="ARBA00022692"/>
    </source>
</evidence>
<feature type="compositionally biased region" description="Polar residues" evidence="5">
    <location>
        <begin position="206"/>
        <end position="216"/>
    </location>
</feature>
<evidence type="ECO:0000256" key="3">
    <source>
        <dbReference type="ARBA" id="ARBA00022989"/>
    </source>
</evidence>
<proteinExistence type="predicted"/>
<comment type="caution">
    <text evidence="6">The sequence shown here is derived from an EMBL/GenBank/DDBJ whole genome shotgun (WGS) entry which is preliminary data.</text>
</comment>
<evidence type="ECO:0000256" key="5">
    <source>
        <dbReference type="SAM" id="MobiDB-lite"/>
    </source>
</evidence>
<evidence type="ECO:0000256" key="4">
    <source>
        <dbReference type="ARBA" id="ARBA00023136"/>
    </source>
</evidence>
<keyword evidence="4" id="KW-0472">Membrane</keyword>